<dbReference type="PANTHER" id="PTHR31252">
    <property type="entry name" value="DUF4419 DOMAIN-CONTAINING PROTEIN"/>
    <property type="match status" value="1"/>
</dbReference>
<name>A0ABR2HVQ7_9EUKA</name>
<proteinExistence type="predicted"/>
<dbReference type="Pfam" id="PF14388">
    <property type="entry name" value="DUF4419"/>
    <property type="match status" value="1"/>
</dbReference>
<evidence type="ECO:0000313" key="2">
    <source>
        <dbReference type="Proteomes" id="UP001470230"/>
    </source>
</evidence>
<dbReference type="Proteomes" id="UP001470230">
    <property type="component" value="Unassembled WGS sequence"/>
</dbReference>
<evidence type="ECO:0008006" key="3">
    <source>
        <dbReference type="Google" id="ProtNLM"/>
    </source>
</evidence>
<gene>
    <name evidence="1" type="ORF">M9Y10_016271</name>
</gene>
<accession>A0ABR2HVQ7</accession>
<keyword evidence="2" id="KW-1185">Reference proteome</keyword>
<comment type="caution">
    <text evidence="1">The sequence shown here is derived from an EMBL/GenBank/DDBJ whole genome shotgun (WGS) entry which is preliminary data.</text>
</comment>
<evidence type="ECO:0000313" key="1">
    <source>
        <dbReference type="EMBL" id="KAK8853728.1"/>
    </source>
</evidence>
<dbReference type="PANTHER" id="PTHR31252:SF11">
    <property type="entry name" value="DUF4419 DOMAIN-CONTAINING PROTEIN"/>
    <property type="match status" value="1"/>
</dbReference>
<reference evidence="1 2" key="1">
    <citation type="submission" date="2024-04" db="EMBL/GenBank/DDBJ databases">
        <title>Tritrichomonas musculus Genome.</title>
        <authorList>
            <person name="Alves-Ferreira E."/>
            <person name="Grigg M."/>
            <person name="Lorenzi H."/>
            <person name="Galac M."/>
        </authorList>
    </citation>
    <scope>NUCLEOTIDE SEQUENCE [LARGE SCALE GENOMIC DNA]</scope>
    <source>
        <strain evidence="1 2">EAF2021</strain>
    </source>
</reference>
<dbReference type="InterPro" id="IPR025533">
    <property type="entry name" value="DUF4419"/>
</dbReference>
<dbReference type="EMBL" id="JAPFFF010000021">
    <property type="protein sequence ID" value="KAK8853728.1"/>
    <property type="molecule type" value="Genomic_DNA"/>
</dbReference>
<protein>
    <recommendedName>
        <fullName evidence="3">DUF4419 domain-containing protein</fullName>
    </recommendedName>
</protein>
<sequence length="348" mass="40499">MTFESITIPVEPSKKDLSILNVQPVSKSQRIQKLQRESYFCSSMKEDQQIIFQHGDHPVFNGFVWAYKNHRPITISPDIFWILINQAFSNHVSLKAEELRSMFVNFEGKKELFVEKPDLDINTMTSKDWEQEFFPEFVEQISQYTGKCITDALTPNFTTTTPISLAVGQLSIMSTMKQYFSFRGMVCGCGIPYITIEGSVEDWRKIVEKLNHLKKYHFEWFTDDISPIIEKIIETKLGKVDNKFWKDMIRIKDGTGYYDPDKVDGWFTKFFPFNDEGEYNDGYITKGDDLQSEMLDVPFILDVVYPGKRERKFCVIYAGFVGLTQNKENGSFKPEIGWIIKEKKSTIL</sequence>
<organism evidence="1 2">
    <name type="scientific">Tritrichomonas musculus</name>
    <dbReference type="NCBI Taxonomy" id="1915356"/>
    <lineage>
        <taxon>Eukaryota</taxon>
        <taxon>Metamonada</taxon>
        <taxon>Parabasalia</taxon>
        <taxon>Tritrichomonadida</taxon>
        <taxon>Tritrichomonadidae</taxon>
        <taxon>Tritrichomonas</taxon>
    </lineage>
</organism>